<dbReference type="GO" id="GO:0005634">
    <property type="term" value="C:nucleus"/>
    <property type="evidence" value="ECO:0007669"/>
    <property type="project" value="UniProtKB-SubCell"/>
</dbReference>
<dbReference type="FunFam" id="1.10.287.100:FF:000001">
    <property type="entry name" value="Transcription initiation factor IIA subunit"/>
    <property type="match status" value="1"/>
</dbReference>
<dbReference type="SUPFAM" id="SSF50784">
    <property type="entry name" value="Transcription factor IIA (TFIIA), beta-barrel domain"/>
    <property type="match status" value="1"/>
</dbReference>
<evidence type="ECO:0000256" key="4">
    <source>
        <dbReference type="ARBA" id="ARBA00023242"/>
    </source>
</evidence>
<gene>
    <name evidence="6" type="ORF">AABB24_011814</name>
</gene>
<dbReference type="Proteomes" id="UP001627284">
    <property type="component" value="Unassembled WGS sequence"/>
</dbReference>
<evidence type="ECO:0000256" key="1">
    <source>
        <dbReference type="ARBA" id="ARBA00004123"/>
    </source>
</evidence>
<protein>
    <submittedName>
        <fullName evidence="6">Uncharacterized protein</fullName>
    </submittedName>
</protein>
<feature type="region of interest" description="Disordered" evidence="5">
    <location>
        <begin position="312"/>
        <end position="352"/>
    </location>
</feature>
<proteinExistence type="inferred from homology"/>
<dbReference type="InterPro" id="IPR009088">
    <property type="entry name" value="TFIIA_b-brl"/>
</dbReference>
<keyword evidence="3" id="KW-0804">Transcription</keyword>
<dbReference type="Gene3D" id="2.30.18.10">
    <property type="entry name" value="Transcription factor IIA (TFIIA), beta-barrel domain"/>
    <property type="match status" value="1"/>
</dbReference>
<dbReference type="AlphaFoldDB" id="A0ABD2UET0"/>
<evidence type="ECO:0000313" key="7">
    <source>
        <dbReference type="Proteomes" id="UP001627284"/>
    </source>
</evidence>
<keyword evidence="7" id="KW-1185">Reference proteome</keyword>
<dbReference type="EMBL" id="JBJKTR010000006">
    <property type="protein sequence ID" value="KAL3367279.1"/>
    <property type="molecule type" value="Genomic_DNA"/>
</dbReference>
<reference evidence="6 7" key="1">
    <citation type="submission" date="2024-05" db="EMBL/GenBank/DDBJ databases">
        <title>De novo assembly of an allotetraploid wild potato.</title>
        <authorList>
            <person name="Hosaka A.J."/>
        </authorList>
    </citation>
    <scope>NUCLEOTIDE SEQUENCE [LARGE SCALE GENOMIC DNA]</scope>
    <source>
        <tissue evidence="6">Young leaves</tissue>
    </source>
</reference>
<evidence type="ECO:0000313" key="6">
    <source>
        <dbReference type="EMBL" id="KAL3367279.1"/>
    </source>
</evidence>
<feature type="compositionally biased region" description="Pro residues" evidence="5">
    <location>
        <begin position="170"/>
        <end position="180"/>
    </location>
</feature>
<dbReference type="PANTHER" id="PTHR12694">
    <property type="entry name" value="TRANSCRIPTION INITIATION FACTOR IIA SUBUNIT 1"/>
    <property type="match status" value="1"/>
</dbReference>
<dbReference type="PANTHER" id="PTHR12694:SF8">
    <property type="entry name" value="TRANSCRIPTION INITIATION FACTOR IIA SUBUNIT 1"/>
    <property type="match status" value="1"/>
</dbReference>
<feature type="region of interest" description="Disordered" evidence="5">
    <location>
        <begin position="143"/>
        <end position="185"/>
    </location>
</feature>
<evidence type="ECO:0000256" key="2">
    <source>
        <dbReference type="ARBA" id="ARBA00010059"/>
    </source>
</evidence>
<accession>A0ABD2UET0</accession>
<dbReference type="Gene3D" id="1.10.287.100">
    <property type="match status" value="1"/>
</dbReference>
<dbReference type="Pfam" id="PF03153">
    <property type="entry name" value="TFIIA"/>
    <property type="match status" value="2"/>
</dbReference>
<organism evidence="6 7">
    <name type="scientific">Solanum stoloniferum</name>
    <dbReference type="NCBI Taxonomy" id="62892"/>
    <lineage>
        <taxon>Eukaryota</taxon>
        <taxon>Viridiplantae</taxon>
        <taxon>Streptophyta</taxon>
        <taxon>Embryophyta</taxon>
        <taxon>Tracheophyta</taxon>
        <taxon>Spermatophyta</taxon>
        <taxon>Magnoliopsida</taxon>
        <taxon>eudicotyledons</taxon>
        <taxon>Gunneridae</taxon>
        <taxon>Pentapetalae</taxon>
        <taxon>asterids</taxon>
        <taxon>lamiids</taxon>
        <taxon>Solanales</taxon>
        <taxon>Solanaceae</taxon>
        <taxon>Solanoideae</taxon>
        <taxon>Solaneae</taxon>
        <taxon>Solanum</taxon>
    </lineage>
</organism>
<evidence type="ECO:0000256" key="5">
    <source>
        <dbReference type="SAM" id="MobiDB-lite"/>
    </source>
</evidence>
<comment type="caution">
    <text evidence="6">The sequence shown here is derived from an EMBL/GenBank/DDBJ whole genome shotgun (WGS) entry which is preliminary data.</text>
</comment>
<dbReference type="FunFam" id="2.30.18.10:FF:000005">
    <property type="entry name" value="transcription initiation factor IIA large subunit"/>
    <property type="match status" value="1"/>
</dbReference>
<sequence length="403" mass="43744">MASSTTSNVYIHVIEDVISKVRDEFINNGGPGESILKELQALWEVKMMNAGAILGTIERNSAAKATPGGPITPVHDLNMPYEGNEEYETPTADILFPPTPLQTPLPGTAQTPLPGTVQTPLPGTAQTPLPGTADSSMYNIPTGGTPFTPSDYSPLNDSGGATELKAGPGRPSPFMHPPSPWLNQRPPLDVNVAYVEGREEVGDRGGSQQPMTQDFFMNSAGKRKREDFPPQYHNGGYIPQQDGAADSIYDNLKSGEGSNIQLELVTVGPVQASAYRIPQFDGPIPDSYDDALSTPNIYYQGVVNEDYNIVNTPAPNDMQAPTPAPALQNDDIDDDDEPLNEDDDDDLDDVDQGEDLNTAHLVLAQFDKVTRTKSRWKCTLKDGIMHINNKDILFNKANGEFDF</sequence>
<dbReference type="InterPro" id="IPR004855">
    <property type="entry name" value="TFIIA_asu/bsu"/>
</dbReference>
<dbReference type="SUPFAM" id="SSF47396">
    <property type="entry name" value="Transcription factor IIA (TFIIA), alpha-helical domain"/>
    <property type="match status" value="1"/>
</dbReference>
<feature type="compositionally biased region" description="Acidic residues" evidence="5">
    <location>
        <begin position="330"/>
        <end position="352"/>
    </location>
</feature>
<keyword evidence="4" id="KW-0539">Nucleus</keyword>
<dbReference type="SMART" id="SM01371">
    <property type="entry name" value="TFIIA"/>
    <property type="match status" value="1"/>
</dbReference>
<comment type="subcellular location">
    <subcellularLocation>
        <location evidence="1">Nucleus</location>
    </subcellularLocation>
</comment>
<dbReference type="CDD" id="cd07976">
    <property type="entry name" value="TFIIA_alpha_beta_like"/>
    <property type="match status" value="1"/>
</dbReference>
<feature type="compositionally biased region" description="Polar residues" evidence="5">
    <location>
        <begin position="145"/>
        <end position="156"/>
    </location>
</feature>
<evidence type="ECO:0000256" key="3">
    <source>
        <dbReference type="ARBA" id="ARBA00023163"/>
    </source>
</evidence>
<name>A0ABD2UET0_9SOLN</name>
<comment type="similarity">
    <text evidence="2">Belongs to the TFIIA subunit 1 family.</text>
</comment>